<dbReference type="GO" id="GO:0022857">
    <property type="term" value="F:transmembrane transporter activity"/>
    <property type="evidence" value="ECO:0007669"/>
    <property type="project" value="InterPro"/>
</dbReference>
<accession>A0A6I9R9P9</accession>
<dbReference type="GO" id="GO:0016020">
    <property type="term" value="C:membrane"/>
    <property type="evidence" value="ECO:0007669"/>
    <property type="project" value="UniProtKB-SubCell"/>
</dbReference>
<feature type="transmembrane region" description="Helical" evidence="6">
    <location>
        <begin position="20"/>
        <end position="45"/>
    </location>
</feature>
<feature type="transmembrane region" description="Helical" evidence="6">
    <location>
        <begin position="318"/>
        <end position="338"/>
    </location>
</feature>
<dbReference type="PANTHER" id="PTHR11654">
    <property type="entry name" value="OLIGOPEPTIDE TRANSPORTER-RELATED"/>
    <property type="match status" value="1"/>
</dbReference>
<gene>
    <name evidence="8" type="primary">LOC105045930</name>
</gene>
<sequence length="540" mass="58111">MDETLTTFLDGEKGGWRTFPFVTGGVVGVAMAASGVLSNLLVYLIQQFNIRSIEATQIVNVVNGCTSLSPILGAIIADSCFGCFPVAFTASVACLLGMLLFTLTAALPSLRPPPCTQTATCQGPKPGQLVVLYMASALMATGIGGTRFNLATLGANQFDSPREQGTFFNWYFVALYVSAIMGQVGIVYIQDNSGWNCGFGLCAIIVAICLFAFLQGRRYYRHTDRKENPFVGLVNVVVLAVERRKMGESSDDQCYYYKLEDGDTKLAPRSLTPGFRFLNRAALVEPKAGTPTDGSTSCPGRPPCTVDQVEDLKSLLRLLPLVAAALPVSTIISTHSTLTTLQALSADRHLLPSAAGGPLLPAGSVTVFVLTAAALSLPLLDRAVFPAWRALARRPPSPLHRIAVGHALNVVAIAGSALVESSRLRALRSDPAPIWVMWLVPPLVLLGLGEAFHFPGQVALYYQEFPETLKSTATAMFALASGFGFYLSSGLIALVQRMTSWLQDDVNESRLDNVYWMLAGAGLINFVYFLVCVSLYKQRS</sequence>
<feature type="transmembrane region" description="Helical" evidence="6">
    <location>
        <begin position="401"/>
        <end position="419"/>
    </location>
</feature>
<evidence type="ECO:0000256" key="3">
    <source>
        <dbReference type="ARBA" id="ARBA00022692"/>
    </source>
</evidence>
<dbReference type="SUPFAM" id="SSF103473">
    <property type="entry name" value="MFS general substrate transporter"/>
    <property type="match status" value="1"/>
</dbReference>
<dbReference type="RefSeq" id="XP_010922675.1">
    <property type="nucleotide sequence ID" value="XM_010924373.3"/>
</dbReference>
<keyword evidence="3 6" id="KW-0812">Transmembrane</keyword>
<dbReference type="InParanoid" id="A0A6I9R9P9"/>
<reference evidence="8" key="1">
    <citation type="submission" date="2025-08" db="UniProtKB">
        <authorList>
            <consortium name="RefSeq"/>
        </authorList>
    </citation>
    <scope>IDENTIFICATION</scope>
</reference>
<feature type="transmembrane region" description="Helical" evidence="6">
    <location>
        <begin position="170"/>
        <end position="189"/>
    </location>
</feature>
<evidence type="ECO:0000256" key="6">
    <source>
        <dbReference type="SAM" id="Phobius"/>
    </source>
</evidence>
<dbReference type="Pfam" id="PF00854">
    <property type="entry name" value="PTR2"/>
    <property type="match status" value="1"/>
</dbReference>
<feature type="transmembrane region" description="Helical" evidence="6">
    <location>
        <begin position="474"/>
        <end position="495"/>
    </location>
</feature>
<dbReference type="OrthoDB" id="8904098at2759"/>
<feature type="transmembrane region" description="Helical" evidence="6">
    <location>
        <begin position="358"/>
        <end position="380"/>
    </location>
</feature>
<dbReference type="InterPro" id="IPR036259">
    <property type="entry name" value="MFS_trans_sf"/>
</dbReference>
<evidence type="ECO:0000256" key="5">
    <source>
        <dbReference type="ARBA" id="ARBA00023136"/>
    </source>
</evidence>
<evidence type="ECO:0000256" key="1">
    <source>
        <dbReference type="ARBA" id="ARBA00004141"/>
    </source>
</evidence>
<keyword evidence="4 6" id="KW-1133">Transmembrane helix</keyword>
<dbReference type="Gene3D" id="1.20.1250.20">
    <property type="entry name" value="MFS general substrate transporter like domains"/>
    <property type="match status" value="1"/>
</dbReference>
<evidence type="ECO:0000256" key="2">
    <source>
        <dbReference type="ARBA" id="ARBA00005982"/>
    </source>
</evidence>
<comment type="similarity">
    <text evidence="2">Belongs to the major facilitator superfamily. Proton-dependent oligopeptide transporter (POT/PTR) (TC 2.A.17) family.</text>
</comment>
<organism evidence="7 8">
    <name type="scientific">Elaeis guineensis var. tenera</name>
    <name type="common">Oil palm</name>
    <dbReference type="NCBI Taxonomy" id="51953"/>
    <lineage>
        <taxon>Eukaryota</taxon>
        <taxon>Viridiplantae</taxon>
        <taxon>Streptophyta</taxon>
        <taxon>Embryophyta</taxon>
        <taxon>Tracheophyta</taxon>
        <taxon>Spermatophyta</taxon>
        <taxon>Magnoliopsida</taxon>
        <taxon>Liliopsida</taxon>
        <taxon>Arecaceae</taxon>
        <taxon>Arecoideae</taxon>
        <taxon>Cocoseae</taxon>
        <taxon>Elaeidinae</taxon>
        <taxon>Elaeis</taxon>
    </lineage>
</organism>
<protein>
    <submittedName>
        <fullName evidence="8">Protein NRT1/ PTR FAMILY 2.3</fullName>
    </submittedName>
</protein>
<dbReference type="AlphaFoldDB" id="A0A6I9R9P9"/>
<feature type="transmembrane region" description="Helical" evidence="6">
    <location>
        <begin position="130"/>
        <end position="150"/>
    </location>
</feature>
<keyword evidence="7" id="KW-1185">Reference proteome</keyword>
<keyword evidence="5 6" id="KW-0472">Membrane</keyword>
<feature type="transmembrane region" description="Helical" evidence="6">
    <location>
        <begin position="515"/>
        <end position="536"/>
    </location>
</feature>
<feature type="transmembrane region" description="Helical" evidence="6">
    <location>
        <begin position="86"/>
        <end position="110"/>
    </location>
</feature>
<evidence type="ECO:0000256" key="4">
    <source>
        <dbReference type="ARBA" id="ARBA00022989"/>
    </source>
</evidence>
<feature type="transmembrane region" description="Helical" evidence="6">
    <location>
        <begin position="439"/>
        <end position="462"/>
    </location>
</feature>
<evidence type="ECO:0000313" key="8">
    <source>
        <dbReference type="RefSeq" id="XP_010922675.1"/>
    </source>
</evidence>
<feature type="transmembrane region" description="Helical" evidence="6">
    <location>
        <begin position="195"/>
        <end position="214"/>
    </location>
</feature>
<dbReference type="InterPro" id="IPR000109">
    <property type="entry name" value="POT_fam"/>
</dbReference>
<evidence type="ECO:0000313" key="7">
    <source>
        <dbReference type="Proteomes" id="UP000504607"/>
    </source>
</evidence>
<dbReference type="Proteomes" id="UP000504607">
    <property type="component" value="Chromosome 5"/>
</dbReference>
<name>A0A6I9R9P9_ELAGV</name>
<dbReference type="KEGG" id="egu:105045930"/>
<comment type="subcellular location">
    <subcellularLocation>
        <location evidence="1">Membrane</location>
        <topology evidence="1">Multi-pass membrane protein</topology>
    </subcellularLocation>
</comment>
<proteinExistence type="inferred from homology"/>
<dbReference type="GeneID" id="105045930"/>